<accession>A0A452IJI9</accession>
<reference evidence="2" key="1">
    <citation type="journal article" date="2017" name="PLoS ONE">
        <title>The Agassiz's desert tortoise genome provides a resource for the conservation of a threatened species.</title>
        <authorList>
            <person name="Tollis M."/>
            <person name="DeNardo D.F."/>
            <person name="Cornelius J.A."/>
            <person name="Dolby G.A."/>
            <person name="Edwards T."/>
            <person name="Henen B.T."/>
            <person name="Karl A.E."/>
            <person name="Murphy R.W."/>
            <person name="Kusumi K."/>
        </authorList>
    </citation>
    <scope>NUCLEOTIDE SEQUENCE [LARGE SCALE GENOMIC DNA]</scope>
</reference>
<evidence type="ECO:0000313" key="1">
    <source>
        <dbReference type="Ensembl" id="ENSGAGP00000028083.1"/>
    </source>
</evidence>
<organism evidence="1 2">
    <name type="scientific">Gopherus agassizii</name>
    <name type="common">Agassiz's desert tortoise</name>
    <dbReference type="NCBI Taxonomy" id="38772"/>
    <lineage>
        <taxon>Eukaryota</taxon>
        <taxon>Metazoa</taxon>
        <taxon>Chordata</taxon>
        <taxon>Craniata</taxon>
        <taxon>Vertebrata</taxon>
        <taxon>Euteleostomi</taxon>
        <taxon>Archelosauria</taxon>
        <taxon>Testudinata</taxon>
        <taxon>Testudines</taxon>
        <taxon>Cryptodira</taxon>
        <taxon>Durocryptodira</taxon>
        <taxon>Testudinoidea</taxon>
        <taxon>Testudinidae</taxon>
        <taxon>Gopherus</taxon>
    </lineage>
</organism>
<sequence>VCTREGCCKYMQKRPGYGAVGRKSLSPLVHSTLQSLEWNLSDRDACGLAQCSEQETNLVVRAGVINAELAPRWVLWPCASSP</sequence>
<proteinExistence type="predicted"/>
<dbReference type="Ensembl" id="ENSGAGT00000031910.1">
    <property type="protein sequence ID" value="ENSGAGP00000028083.1"/>
    <property type="gene ID" value="ENSGAGG00000020403.1"/>
</dbReference>
<evidence type="ECO:0000313" key="2">
    <source>
        <dbReference type="Proteomes" id="UP000291020"/>
    </source>
</evidence>
<dbReference type="AlphaFoldDB" id="A0A452IJI9"/>
<keyword evidence="2" id="KW-1185">Reference proteome</keyword>
<reference evidence="1" key="3">
    <citation type="submission" date="2025-09" db="UniProtKB">
        <authorList>
            <consortium name="Ensembl"/>
        </authorList>
    </citation>
    <scope>IDENTIFICATION</scope>
</reference>
<reference evidence="1" key="2">
    <citation type="submission" date="2025-08" db="UniProtKB">
        <authorList>
            <consortium name="Ensembl"/>
        </authorList>
    </citation>
    <scope>IDENTIFICATION</scope>
</reference>
<protein>
    <submittedName>
        <fullName evidence="1">Uncharacterized protein</fullName>
    </submittedName>
</protein>
<dbReference type="Proteomes" id="UP000291020">
    <property type="component" value="Unassembled WGS sequence"/>
</dbReference>
<name>A0A452IJI9_9SAUR</name>